<dbReference type="SMART" id="SM00242">
    <property type="entry name" value="MYSc"/>
    <property type="match status" value="1"/>
</dbReference>
<feature type="domain" description="Myosin motor" evidence="7">
    <location>
        <begin position="1"/>
        <end position="257"/>
    </location>
</feature>
<evidence type="ECO:0000256" key="4">
    <source>
        <dbReference type="ARBA" id="ARBA00023175"/>
    </source>
</evidence>
<keyword evidence="3 6" id="KW-0518">Myosin</keyword>
<evidence type="ECO:0000313" key="9">
    <source>
        <dbReference type="WBParaSite" id="PSU_v2.g7421.t1"/>
    </source>
</evidence>
<dbReference type="GO" id="GO:0005524">
    <property type="term" value="F:ATP binding"/>
    <property type="evidence" value="ECO:0007669"/>
    <property type="project" value="UniProtKB-KW"/>
</dbReference>
<protein>
    <submittedName>
        <fullName evidence="9">Myosin motor domain-containing protein</fullName>
    </submittedName>
</protein>
<evidence type="ECO:0000256" key="2">
    <source>
        <dbReference type="ARBA" id="ARBA00022840"/>
    </source>
</evidence>
<dbReference type="PANTHER" id="PTHR13140:SF745">
    <property type="entry name" value="UNCONVENTIONAL MYOSIN-VI"/>
    <property type="match status" value="1"/>
</dbReference>
<sequence>MFIYKNTVPFFQDTVVGGLFSIVFLETSFICHQKCGERNFHIFYQLLSGADEDLAEKLGLAAPEKYEYLKYGFPQFITSSPSSIPSSRLPDAGTIADDVVDDIIDYNCVKKFLVEVGFSNDEIVQFFSIVAGILHLGNIKFELSTRGRCVVQDAAKYHLDMAAKLLGLNAEDLVLACKIGKSGGAFKVHEVEGERDALAQTIYCKLFDSIVTAINLYLGNSMFNSKAFIGVMDIKNFEFLQENAFEQFCIDYCDEKMSHISQENDYPRCSPINKEECLKNFERKSKPLVQQSTDGLHVAIKHLLANSTNNLIKFFYESTSLDPSTQSSSDAAALNESDKQSSFSYIMEQLQTTETHYVKCIKPVRAMSFDDDYN</sequence>
<evidence type="ECO:0000259" key="7">
    <source>
        <dbReference type="PROSITE" id="PS51456"/>
    </source>
</evidence>
<proteinExistence type="inferred from homology"/>
<dbReference type="GO" id="GO:0030139">
    <property type="term" value="C:endocytic vesicle"/>
    <property type="evidence" value="ECO:0007669"/>
    <property type="project" value="TreeGrafter"/>
</dbReference>
<dbReference type="GO" id="GO:0005886">
    <property type="term" value="C:plasma membrane"/>
    <property type="evidence" value="ECO:0007669"/>
    <property type="project" value="TreeGrafter"/>
</dbReference>
<keyword evidence="2" id="KW-0067">ATP-binding</keyword>
<keyword evidence="8" id="KW-1185">Reference proteome</keyword>
<organism evidence="8 9">
    <name type="scientific">Panagrolaimus superbus</name>
    <dbReference type="NCBI Taxonomy" id="310955"/>
    <lineage>
        <taxon>Eukaryota</taxon>
        <taxon>Metazoa</taxon>
        <taxon>Ecdysozoa</taxon>
        <taxon>Nematoda</taxon>
        <taxon>Chromadorea</taxon>
        <taxon>Rhabditida</taxon>
        <taxon>Tylenchina</taxon>
        <taxon>Panagrolaimomorpha</taxon>
        <taxon>Panagrolaimoidea</taxon>
        <taxon>Panagrolaimidae</taxon>
        <taxon>Panagrolaimus</taxon>
    </lineage>
</organism>
<dbReference type="GO" id="GO:0016459">
    <property type="term" value="C:myosin complex"/>
    <property type="evidence" value="ECO:0007669"/>
    <property type="project" value="UniProtKB-KW"/>
</dbReference>
<comment type="similarity">
    <text evidence="6">Belongs to the TRAFAC class myosin-kinesin ATPase superfamily. Myosin family.</text>
</comment>
<dbReference type="PANTHER" id="PTHR13140">
    <property type="entry name" value="MYOSIN"/>
    <property type="match status" value="1"/>
</dbReference>
<dbReference type="Gene3D" id="1.10.10.820">
    <property type="match status" value="1"/>
</dbReference>
<evidence type="ECO:0000256" key="3">
    <source>
        <dbReference type="ARBA" id="ARBA00023123"/>
    </source>
</evidence>
<comment type="caution">
    <text evidence="6">Lacks conserved residue(s) required for the propagation of feature annotation.</text>
</comment>
<dbReference type="GO" id="GO:0000146">
    <property type="term" value="F:microfilament motor activity"/>
    <property type="evidence" value="ECO:0007669"/>
    <property type="project" value="TreeGrafter"/>
</dbReference>
<dbReference type="Pfam" id="PF00063">
    <property type="entry name" value="Myosin_head"/>
    <property type="match status" value="1"/>
</dbReference>
<keyword evidence="5 6" id="KW-0009">Actin-binding</keyword>
<keyword evidence="1" id="KW-0547">Nucleotide-binding</keyword>
<dbReference type="InterPro" id="IPR027417">
    <property type="entry name" value="P-loop_NTPase"/>
</dbReference>
<name>A0A914Z685_9BILA</name>
<dbReference type="GO" id="GO:0030048">
    <property type="term" value="P:actin filament-based movement"/>
    <property type="evidence" value="ECO:0007669"/>
    <property type="project" value="TreeGrafter"/>
</dbReference>
<dbReference type="Proteomes" id="UP000887577">
    <property type="component" value="Unplaced"/>
</dbReference>
<dbReference type="GO" id="GO:0007015">
    <property type="term" value="P:actin filament organization"/>
    <property type="evidence" value="ECO:0007669"/>
    <property type="project" value="TreeGrafter"/>
</dbReference>
<dbReference type="InterPro" id="IPR036961">
    <property type="entry name" value="Kinesin_motor_dom_sf"/>
</dbReference>
<dbReference type="SUPFAM" id="SSF52540">
    <property type="entry name" value="P-loop containing nucleoside triphosphate hydrolases"/>
    <property type="match status" value="1"/>
</dbReference>
<dbReference type="AlphaFoldDB" id="A0A914Z685"/>
<dbReference type="PROSITE" id="PS51456">
    <property type="entry name" value="MYOSIN_MOTOR"/>
    <property type="match status" value="1"/>
</dbReference>
<keyword evidence="4" id="KW-0505">Motor protein</keyword>
<dbReference type="Gene3D" id="1.20.120.720">
    <property type="entry name" value="Myosin VI head, motor domain, U50 subdomain"/>
    <property type="match status" value="2"/>
</dbReference>
<dbReference type="InterPro" id="IPR001609">
    <property type="entry name" value="Myosin_head_motor_dom-like"/>
</dbReference>
<evidence type="ECO:0000256" key="5">
    <source>
        <dbReference type="ARBA" id="ARBA00023203"/>
    </source>
</evidence>
<evidence type="ECO:0000256" key="1">
    <source>
        <dbReference type="ARBA" id="ARBA00022741"/>
    </source>
</evidence>
<dbReference type="Gene3D" id="1.20.58.530">
    <property type="match status" value="2"/>
</dbReference>
<dbReference type="WBParaSite" id="PSU_v2.g7421.t1">
    <property type="protein sequence ID" value="PSU_v2.g7421.t1"/>
    <property type="gene ID" value="PSU_v2.g7421"/>
</dbReference>
<evidence type="ECO:0000313" key="8">
    <source>
        <dbReference type="Proteomes" id="UP000887577"/>
    </source>
</evidence>
<dbReference type="GO" id="GO:0051015">
    <property type="term" value="F:actin filament binding"/>
    <property type="evidence" value="ECO:0007669"/>
    <property type="project" value="TreeGrafter"/>
</dbReference>
<evidence type="ECO:0000256" key="6">
    <source>
        <dbReference type="PROSITE-ProRule" id="PRU00782"/>
    </source>
</evidence>
<dbReference type="Gene3D" id="3.40.850.10">
    <property type="entry name" value="Kinesin motor domain"/>
    <property type="match status" value="2"/>
</dbReference>
<accession>A0A914Z685</accession>
<reference evidence="9" key="1">
    <citation type="submission" date="2022-11" db="UniProtKB">
        <authorList>
            <consortium name="WormBaseParasite"/>
        </authorList>
    </citation>
    <scope>IDENTIFICATION</scope>
</reference>